<dbReference type="EC" id="3.1.3.16" evidence="12"/>
<feature type="domain" description="RTR1-type" evidence="13">
    <location>
        <begin position="64"/>
        <end position="147"/>
    </location>
</feature>
<name>A0AA88IEU6_ARTSF</name>
<keyword evidence="7 12" id="KW-0904">Protein phosphatase</keyword>
<evidence type="ECO:0000256" key="5">
    <source>
        <dbReference type="ARBA" id="ARBA00022801"/>
    </source>
</evidence>
<evidence type="ECO:0000313" key="14">
    <source>
        <dbReference type="EMBL" id="KAK2725421.1"/>
    </source>
</evidence>
<evidence type="ECO:0000313" key="15">
    <source>
        <dbReference type="Proteomes" id="UP001187531"/>
    </source>
</evidence>
<dbReference type="GO" id="GO:0008270">
    <property type="term" value="F:zinc ion binding"/>
    <property type="evidence" value="ECO:0007669"/>
    <property type="project" value="UniProtKB-KW"/>
</dbReference>
<keyword evidence="4 12" id="KW-0863">Zinc-finger</keyword>
<reference evidence="14" key="1">
    <citation type="submission" date="2023-07" db="EMBL/GenBank/DDBJ databases">
        <title>Chromosome-level genome assembly of Artemia franciscana.</title>
        <authorList>
            <person name="Jo E."/>
        </authorList>
    </citation>
    <scope>NUCLEOTIDE SEQUENCE</scope>
    <source>
        <tissue evidence="14">Whole body</tissue>
    </source>
</reference>
<comment type="caution">
    <text evidence="14">The sequence shown here is derived from an EMBL/GenBank/DDBJ whole genome shotgun (WGS) entry which is preliminary data.</text>
</comment>
<dbReference type="Gene3D" id="1.25.40.820">
    <property type="match status" value="1"/>
</dbReference>
<dbReference type="GO" id="GO:0008420">
    <property type="term" value="F:RNA polymerase II CTD heptapeptide repeat phosphatase activity"/>
    <property type="evidence" value="ECO:0007669"/>
    <property type="project" value="UniProtKB-UniRule"/>
</dbReference>
<evidence type="ECO:0000256" key="6">
    <source>
        <dbReference type="ARBA" id="ARBA00022833"/>
    </source>
</evidence>
<evidence type="ECO:0000256" key="12">
    <source>
        <dbReference type="RuleBase" id="RU367080"/>
    </source>
</evidence>
<dbReference type="PROSITE" id="PS51479">
    <property type="entry name" value="ZF_RTR1"/>
    <property type="match status" value="1"/>
</dbReference>
<dbReference type="Proteomes" id="UP001187531">
    <property type="component" value="Unassembled WGS sequence"/>
</dbReference>
<evidence type="ECO:0000256" key="7">
    <source>
        <dbReference type="ARBA" id="ARBA00022912"/>
    </source>
</evidence>
<organism evidence="14 15">
    <name type="scientific">Artemia franciscana</name>
    <name type="common">Brine shrimp</name>
    <name type="synonym">Artemia sanfranciscana</name>
    <dbReference type="NCBI Taxonomy" id="6661"/>
    <lineage>
        <taxon>Eukaryota</taxon>
        <taxon>Metazoa</taxon>
        <taxon>Ecdysozoa</taxon>
        <taxon>Arthropoda</taxon>
        <taxon>Crustacea</taxon>
        <taxon>Branchiopoda</taxon>
        <taxon>Anostraca</taxon>
        <taxon>Artemiidae</taxon>
        <taxon>Artemia</taxon>
    </lineage>
</organism>
<evidence type="ECO:0000256" key="9">
    <source>
        <dbReference type="ARBA" id="ARBA00047761"/>
    </source>
</evidence>
<evidence type="ECO:0000256" key="11">
    <source>
        <dbReference type="PROSITE-ProRule" id="PRU00812"/>
    </source>
</evidence>
<dbReference type="AlphaFoldDB" id="A0AA88IEU6"/>
<comment type="similarity">
    <text evidence="2 11 12">Belongs to the RPAP2 family.</text>
</comment>
<comment type="subcellular location">
    <subcellularLocation>
        <location evidence="1 12">Nucleus</location>
    </subcellularLocation>
</comment>
<dbReference type="PANTHER" id="PTHR14732:SF0">
    <property type="entry name" value="RNA POLYMERASE II SUBUNIT B1 CTD PHOSPHATASE RPAP2-RELATED"/>
    <property type="match status" value="1"/>
</dbReference>
<proteinExistence type="inferred from homology"/>
<dbReference type="EMBL" id="JAVRJZ010000002">
    <property type="protein sequence ID" value="KAK2725421.1"/>
    <property type="molecule type" value="Genomic_DNA"/>
</dbReference>
<sequence length="655" mass="75309">MKTVQKFGIMSDQKRKIADSSKLKAKKLQLLKEAVIKKKECLKNVREIVEHLSEQSVDLSYLQDVAVWLDPQSYQDVVEERAIGNICGYPLCYNEIRETLKQSYKIDAYHNKVYDVKDRKNFCSNSCYIASCHLKDQLLTSPISSRDEEQKLELHFKPHNIPSKIFGEEIRFGHLISNEDQEVCQSDLDCDIDETIDLDEVMQSQKTHKELDEVINKTGGGNTVKQVRFAEELKTECHSSGKIDKQCGVAKSSIGYETGAIQGHIEAGQELMSLNLKDNNSEIERLGEKFKNECKTIETENICDAMNENVKEIYVKAVANLDENVNVDNTEIEKRNEETSLKKANHLDSFKCDVTITKEDHFPDLKEEASQKNAQIHGQKKRIARIKKVRNLKREEQASSPPELVSIHVERTLCEWFTLDTLKYLLGEKIVNDALAAKGKTITVESCGVDNGVMDRLLERLDRMDVQEGIADSHDEKEIEAVKKPLPSLEQLQKETRENNAKVYALLKGKMVIERPDNDQEPEEEEKESVYLPPVDSYSQKIQRRHIVATKLKLVIPDLLRTLDFGDCNIDAELRDLMSTFNFSSQNIVHEPYHWNLIGLALIYIICERDAILRLKLEEELPQKYMKMMLLGFNLDFMYLQRLACWLVDKILSSF</sequence>
<evidence type="ECO:0000256" key="2">
    <source>
        <dbReference type="ARBA" id="ARBA00005676"/>
    </source>
</evidence>
<keyword evidence="15" id="KW-1185">Reference proteome</keyword>
<protein>
    <recommendedName>
        <fullName evidence="12">RNA polymerase II subunit B1 CTD phosphatase RPAP2 homolog</fullName>
        <ecNumber evidence="12">3.1.3.16</ecNumber>
    </recommendedName>
</protein>
<dbReference type="InterPro" id="IPR007308">
    <property type="entry name" value="Rtr1/RPAP2_dom"/>
</dbReference>
<evidence type="ECO:0000256" key="10">
    <source>
        <dbReference type="ARBA" id="ARBA00048336"/>
    </source>
</evidence>
<evidence type="ECO:0000256" key="4">
    <source>
        <dbReference type="ARBA" id="ARBA00022771"/>
    </source>
</evidence>
<evidence type="ECO:0000256" key="8">
    <source>
        <dbReference type="ARBA" id="ARBA00023242"/>
    </source>
</evidence>
<dbReference type="GO" id="GO:0005634">
    <property type="term" value="C:nucleus"/>
    <property type="evidence" value="ECO:0007669"/>
    <property type="project" value="UniProtKB-SubCell"/>
</dbReference>
<evidence type="ECO:0000259" key="13">
    <source>
        <dbReference type="PROSITE" id="PS51479"/>
    </source>
</evidence>
<comment type="function">
    <text evidence="12">Putative RNA polymerase II subunit B1 C-terminal domain (CTD) phosphatase involved in RNA polymerase II transcription regulation.</text>
</comment>
<evidence type="ECO:0000256" key="3">
    <source>
        <dbReference type="ARBA" id="ARBA00022723"/>
    </source>
</evidence>
<dbReference type="GO" id="GO:0043175">
    <property type="term" value="F:RNA polymerase core enzyme binding"/>
    <property type="evidence" value="ECO:0007669"/>
    <property type="project" value="UniProtKB-UniRule"/>
</dbReference>
<dbReference type="InterPro" id="IPR039693">
    <property type="entry name" value="Rtr1/RPAP2"/>
</dbReference>
<gene>
    <name evidence="14" type="ORF">QYM36_000053</name>
</gene>
<dbReference type="InterPro" id="IPR038534">
    <property type="entry name" value="Rtr1/RPAP2_sf"/>
</dbReference>
<keyword evidence="3 12" id="KW-0479">Metal-binding</keyword>
<keyword evidence="5 12" id="KW-0378">Hydrolase</keyword>
<keyword evidence="6 12" id="KW-0862">Zinc</keyword>
<comment type="catalytic activity">
    <reaction evidence="9 12">
        <text>O-phospho-L-seryl-[protein] + H2O = L-seryl-[protein] + phosphate</text>
        <dbReference type="Rhea" id="RHEA:20629"/>
        <dbReference type="Rhea" id="RHEA-COMP:9863"/>
        <dbReference type="Rhea" id="RHEA-COMP:11604"/>
        <dbReference type="ChEBI" id="CHEBI:15377"/>
        <dbReference type="ChEBI" id="CHEBI:29999"/>
        <dbReference type="ChEBI" id="CHEBI:43474"/>
        <dbReference type="ChEBI" id="CHEBI:83421"/>
        <dbReference type="EC" id="3.1.3.16"/>
    </reaction>
</comment>
<dbReference type="GO" id="GO:0005737">
    <property type="term" value="C:cytoplasm"/>
    <property type="evidence" value="ECO:0007669"/>
    <property type="project" value="TreeGrafter"/>
</dbReference>
<keyword evidence="8 12" id="KW-0539">Nucleus</keyword>
<evidence type="ECO:0000256" key="1">
    <source>
        <dbReference type="ARBA" id="ARBA00004123"/>
    </source>
</evidence>
<comment type="catalytic activity">
    <reaction evidence="10 12">
        <text>O-phospho-L-threonyl-[protein] + H2O = L-threonyl-[protein] + phosphate</text>
        <dbReference type="Rhea" id="RHEA:47004"/>
        <dbReference type="Rhea" id="RHEA-COMP:11060"/>
        <dbReference type="Rhea" id="RHEA-COMP:11605"/>
        <dbReference type="ChEBI" id="CHEBI:15377"/>
        <dbReference type="ChEBI" id="CHEBI:30013"/>
        <dbReference type="ChEBI" id="CHEBI:43474"/>
        <dbReference type="ChEBI" id="CHEBI:61977"/>
        <dbReference type="EC" id="3.1.3.16"/>
    </reaction>
</comment>
<dbReference type="PANTHER" id="PTHR14732">
    <property type="entry name" value="RNA POLYMERASE II SUBUNIT B1 CTD PHOSPHATASE RPAP2-RELATED"/>
    <property type="match status" value="1"/>
</dbReference>
<dbReference type="Pfam" id="PF04181">
    <property type="entry name" value="RPAP2_Rtr1"/>
    <property type="match status" value="1"/>
</dbReference>
<accession>A0AA88IEU6</accession>